<keyword evidence="3" id="KW-1185">Reference proteome</keyword>
<dbReference type="KEGG" id="nps:KRR39_14420"/>
<protein>
    <submittedName>
        <fullName evidence="2">Uncharacterized protein</fullName>
    </submittedName>
</protein>
<accession>A0A975SVT4</accession>
<keyword evidence="1" id="KW-1133">Transmembrane helix</keyword>
<sequence>MTFLSPLPLHLGALHPVEQLLVGLVAFGPFVVLFVVVYVVRRRDVAEDEADAAREADRPV</sequence>
<dbReference type="EMBL" id="CP077062">
    <property type="protein sequence ID" value="QWZ06732.1"/>
    <property type="molecule type" value="Genomic_DNA"/>
</dbReference>
<dbReference type="AlphaFoldDB" id="A0A975SVT4"/>
<gene>
    <name evidence="2" type="ORF">KRR39_14420</name>
</gene>
<evidence type="ECO:0000313" key="3">
    <source>
        <dbReference type="Proteomes" id="UP000683575"/>
    </source>
</evidence>
<dbReference type="RefSeq" id="WP_216937890.1">
    <property type="nucleotide sequence ID" value="NZ_CP077062.1"/>
</dbReference>
<proteinExistence type="predicted"/>
<evidence type="ECO:0000313" key="2">
    <source>
        <dbReference type="EMBL" id="QWZ06732.1"/>
    </source>
</evidence>
<dbReference type="Proteomes" id="UP000683575">
    <property type="component" value="Chromosome"/>
</dbReference>
<evidence type="ECO:0000256" key="1">
    <source>
        <dbReference type="SAM" id="Phobius"/>
    </source>
</evidence>
<keyword evidence="1" id="KW-0812">Transmembrane</keyword>
<keyword evidence="1" id="KW-0472">Membrane</keyword>
<reference evidence="2" key="1">
    <citation type="submission" date="2021-06" db="EMBL/GenBank/DDBJ databases">
        <title>Complete genome sequence of Nocardioides sp. G188.</title>
        <authorList>
            <person name="Im W.-T."/>
        </authorList>
    </citation>
    <scope>NUCLEOTIDE SEQUENCE</scope>
    <source>
        <strain evidence="2">G188</strain>
    </source>
</reference>
<feature type="transmembrane region" description="Helical" evidence="1">
    <location>
        <begin position="20"/>
        <end position="40"/>
    </location>
</feature>
<organism evidence="2 3">
    <name type="scientific">Nocardioides panacis</name>
    <dbReference type="NCBI Taxonomy" id="2849501"/>
    <lineage>
        <taxon>Bacteria</taxon>
        <taxon>Bacillati</taxon>
        <taxon>Actinomycetota</taxon>
        <taxon>Actinomycetes</taxon>
        <taxon>Propionibacteriales</taxon>
        <taxon>Nocardioidaceae</taxon>
        <taxon>Nocardioides</taxon>
    </lineage>
</organism>
<name>A0A975SVT4_9ACTN</name>